<organism evidence="1 2">
    <name type="scientific">Emcibacter nanhaiensis</name>
    <dbReference type="NCBI Taxonomy" id="1505037"/>
    <lineage>
        <taxon>Bacteria</taxon>
        <taxon>Pseudomonadati</taxon>
        <taxon>Pseudomonadota</taxon>
        <taxon>Alphaproteobacteria</taxon>
        <taxon>Emcibacterales</taxon>
        <taxon>Emcibacteraceae</taxon>
        <taxon>Emcibacter</taxon>
    </lineage>
</organism>
<protein>
    <submittedName>
        <fullName evidence="1">Uncharacterized protein</fullName>
    </submittedName>
</protein>
<dbReference type="RefSeq" id="WP_139937987.1">
    <property type="nucleotide sequence ID" value="NZ_JBHSYP010000022.1"/>
</dbReference>
<gene>
    <name evidence="1" type="ORF">FIV46_01270</name>
</gene>
<comment type="caution">
    <text evidence="1">The sequence shown here is derived from an EMBL/GenBank/DDBJ whole genome shotgun (WGS) entry which is preliminary data.</text>
</comment>
<accession>A0A501PRJ1</accession>
<reference evidence="2" key="1">
    <citation type="submission" date="2019-06" db="EMBL/GenBank/DDBJ databases">
        <title>The complete genome of Emcibacter congregatus ZYLT.</title>
        <authorList>
            <person name="Zhao Z."/>
        </authorList>
    </citation>
    <scope>NUCLEOTIDE SEQUENCE [LARGE SCALE GENOMIC DNA]</scope>
    <source>
        <strain evidence="2">MCCC 1A06723</strain>
    </source>
</reference>
<name>A0A501PRJ1_9PROT</name>
<dbReference type="OrthoDB" id="7616747at2"/>
<dbReference type="AlphaFoldDB" id="A0A501PRJ1"/>
<sequence length="267" mass="30955">MTGYISSLDDRFLTFERAAKLMALERPDLKKKHALDSFKHALFAGDFESSKSLIESDDIDLNHLRILYPQPRAEISEEDFVPTARPFKYYGVGRWHIALILYYQEGLPEPLQDWENFLGPDSNPFQRPAMYRHLSNIPLKSYPKAGQKILGEICISKAKLRDWMLYQKFTLPSFLELRQIITPVKITAPSDLAFICTEAEPSPGKGRPRNPRWDYIQHLVNKIADSNPDMLHKNIAYEAHKLARQNYANEDLPSEKTILRRLNKLLK</sequence>
<keyword evidence="2" id="KW-1185">Reference proteome</keyword>
<dbReference type="EMBL" id="VFIY01000004">
    <property type="protein sequence ID" value="TPD62737.1"/>
    <property type="molecule type" value="Genomic_DNA"/>
</dbReference>
<evidence type="ECO:0000313" key="1">
    <source>
        <dbReference type="EMBL" id="TPD62737.1"/>
    </source>
</evidence>
<evidence type="ECO:0000313" key="2">
    <source>
        <dbReference type="Proteomes" id="UP000319148"/>
    </source>
</evidence>
<dbReference type="Proteomes" id="UP000319148">
    <property type="component" value="Unassembled WGS sequence"/>
</dbReference>
<proteinExistence type="predicted"/>